<evidence type="ECO:0000313" key="1">
    <source>
        <dbReference type="EMBL" id="SDD85869.1"/>
    </source>
</evidence>
<reference evidence="2" key="1">
    <citation type="submission" date="2016-10" db="EMBL/GenBank/DDBJ databases">
        <authorList>
            <person name="Varghese N."/>
            <person name="Submissions S."/>
        </authorList>
    </citation>
    <scope>NUCLEOTIDE SEQUENCE [LARGE SCALE GENOMIC DNA]</scope>
    <source>
        <strain evidence="2">CGMCC 4.3516</strain>
    </source>
</reference>
<name>A0A1G6Y633_9ACTN</name>
<dbReference type="AlphaFoldDB" id="A0A1G6Y633"/>
<dbReference type="Proteomes" id="UP000198949">
    <property type="component" value="Unassembled WGS sequence"/>
</dbReference>
<proteinExistence type="predicted"/>
<protein>
    <submittedName>
        <fullName evidence="1">Uncharacterized protein</fullName>
    </submittedName>
</protein>
<organism evidence="1 2">
    <name type="scientific">Glycomyces harbinensis</name>
    <dbReference type="NCBI Taxonomy" id="58114"/>
    <lineage>
        <taxon>Bacteria</taxon>
        <taxon>Bacillati</taxon>
        <taxon>Actinomycetota</taxon>
        <taxon>Actinomycetes</taxon>
        <taxon>Glycomycetales</taxon>
        <taxon>Glycomycetaceae</taxon>
        <taxon>Glycomyces</taxon>
    </lineage>
</organism>
<keyword evidence="2" id="KW-1185">Reference proteome</keyword>
<dbReference type="OrthoDB" id="5879561at2"/>
<evidence type="ECO:0000313" key="2">
    <source>
        <dbReference type="Proteomes" id="UP000198949"/>
    </source>
</evidence>
<sequence>MNYYLLEPEVAGDFGDDTEMDYSVQPPAVTRLQYRFLGWLGDEILESTPAFIVTEHLAGLIEEAGLTGYRFAEVDTILDEQAEELDEGPVELPDFRWLQLTGKPQVDDFGASDNGSLIASERALEVLRRGALNHCDIEPV</sequence>
<gene>
    <name evidence="1" type="ORF">SAMN05216270_108158</name>
</gene>
<dbReference type="EMBL" id="FNAD01000008">
    <property type="protein sequence ID" value="SDD85869.1"/>
    <property type="molecule type" value="Genomic_DNA"/>
</dbReference>
<dbReference type="STRING" id="58114.SAMN05216270_108158"/>
<accession>A0A1G6Y633</accession>
<dbReference type="RefSeq" id="WP_091036565.1">
    <property type="nucleotide sequence ID" value="NZ_FNAD01000008.1"/>
</dbReference>